<accession>A0A098BJU6</accession>
<organism evidence="1 2">
    <name type="scientific">Rhodococcus ruber</name>
    <dbReference type="NCBI Taxonomy" id="1830"/>
    <lineage>
        <taxon>Bacteria</taxon>
        <taxon>Bacillati</taxon>
        <taxon>Actinomycetota</taxon>
        <taxon>Actinomycetes</taxon>
        <taxon>Mycobacteriales</taxon>
        <taxon>Nocardiaceae</taxon>
        <taxon>Rhodococcus</taxon>
    </lineage>
</organism>
<dbReference type="RefSeq" id="WP_040272111.1">
    <property type="nucleotide sequence ID" value="NZ_JAPWIU010000041.1"/>
</dbReference>
<proteinExistence type="predicted"/>
<reference evidence="1 2" key="1">
    <citation type="journal article" date="2014" name="Genome Announc.">
        <title>Draft Genome Sequence of Propane- and Butane-Oxidizing Actinobacterium Rhodococcus ruber IEGM 231.</title>
        <authorList>
            <person name="Ivshina I.B."/>
            <person name="Kuyukina M.S."/>
            <person name="Krivoruchko A.V."/>
            <person name="Barbe V."/>
            <person name="Fischer C."/>
        </authorList>
    </citation>
    <scope>NUCLEOTIDE SEQUENCE [LARGE SCALE GENOMIC DNA]</scope>
</reference>
<dbReference type="AlphaFoldDB" id="A0A098BJU6"/>
<evidence type="ECO:0000313" key="1">
    <source>
        <dbReference type="EMBL" id="CDZ89029.1"/>
    </source>
</evidence>
<sequence length="64" mass="7076">MSLNPKGQAKMIRDAVLEALIINELAKNGVTRGSQVSEFLLAIEEAKRLVESAKHQEIASWGER</sequence>
<dbReference type="Proteomes" id="UP000042997">
    <property type="component" value="Unassembled WGS sequence"/>
</dbReference>
<gene>
    <name evidence="1" type="ORF">RHRU231_450196</name>
</gene>
<protein>
    <submittedName>
        <fullName evidence="1">Uncharacterized protein</fullName>
    </submittedName>
</protein>
<dbReference type="EMBL" id="CCSD01000056">
    <property type="protein sequence ID" value="CDZ89029.1"/>
    <property type="molecule type" value="Genomic_DNA"/>
</dbReference>
<name>A0A098BJU6_9NOCA</name>
<evidence type="ECO:0000313" key="2">
    <source>
        <dbReference type="Proteomes" id="UP000042997"/>
    </source>
</evidence>